<dbReference type="PRINTS" id="PR00756">
    <property type="entry name" value="ALADIPTASE"/>
</dbReference>
<evidence type="ECO:0000256" key="2">
    <source>
        <dbReference type="ARBA" id="ARBA00004609"/>
    </source>
</evidence>
<keyword evidence="11" id="KW-0482">Metalloprotease</keyword>
<dbReference type="GO" id="GO:0070006">
    <property type="term" value="F:metalloaminopeptidase activity"/>
    <property type="evidence" value="ECO:0007669"/>
    <property type="project" value="TreeGrafter"/>
</dbReference>
<dbReference type="Proteomes" id="UP000801492">
    <property type="component" value="Unassembled WGS sequence"/>
</dbReference>
<evidence type="ECO:0000256" key="8">
    <source>
        <dbReference type="ARBA" id="ARBA00022729"/>
    </source>
</evidence>
<proteinExistence type="inferred from homology"/>
<gene>
    <name evidence="17" type="ORF">ILUMI_09124</name>
</gene>
<keyword evidence="10" id="KW-0862">Zinc</keyword>
<keyword evidence="6" id="KW-0645">Protease</keyword>
<dbReference type="OrthoDB" id="510539at2759"/>
<evidence type="ECO:0000256" key="12">
    <source>
        <dbReference type="ARBA" id="ARBA00023136"/>
    </source>
</evidence>
<comment type="caution">
    <text evidence="17">The sequence shown here is derived from an EMBL/GenBank/DDBJ whole genome shotgun (WGS) entry which is preliminary data.</text>
</comment>
<dbReference type="Gene3D" id="2.60.40.1910">
    <property type="match status" value="1"/>
</dbReference>
<evidence type="ECO:0000256" key="4">
    <source>
        <dbReference type="ARBA" id="ARBA00022475"/>
    </source>
</evidence>
<dbReference type="SUPFAM" id="SSF55486">
    <property type="entry name" value="Metalloproteases ('zincins'), catalytic domain"/>
    <property type="match status" value="1"/>
</dbReference>
<evidence type="ECO:0000256" key="14">
    <source>
        <dbReference type="ARBA" id="ARBA00023288"/>
    </source>
</evidence>
<evidence type="ECO:0000256" key="9">
    <source>
        <dbReference type="ARBA" id="ARBA00022801"/>
    </source>
</evidence>
<dbReference type="FunFam" id="2.60.40.1910:FF:000008">
    <property type="entry name" value="Aminopeptidase"/>
    <property type="match status" value="1"/>
</dbReference>
<accession>A0A8K0G9Y9</accession>
<evidence type="ECO:0000313" key="17">
    <source>
        <dbReference type="EMBL" id="KAF2897045.1"/>
    </source>
</evidence>
<reference evidence="17" key="1">
    <citation type="submission" date="2019-08" db="EMBL/GenBank/DDBJ databases">
        <title>The genome of the North American firefly Photinus pyralis.</title>
        <authorList>
            <consortium name="Photinus pyralis genome working group"/>
            <person name="Fallon T.R."/>
            <person name="Sander Lower S.E."/>
            <person name="Weng J.-K."/>
        </authorList>
    </citation>
    <scope>NUCLEOTIDE SEQUENCE</scope>
    <source>
        <strain evidence="17">TRF0915ILg1</strain>
        <tissue evidence="17">Whole body</tissue>
    </source>
</reference>
<dbReference type="GO" id="GO:0008270">
    <property type="term" value="F:zinc ion binding"/>
    <property type="evidence" value="ECO:0007669"/>
    <property type="project" value="InterPro"/>
</dbReference>
<dbReference type="InterPro" id="IPR014782">
    <property type="entry name" value="Peptidase_M1_dom"/>
</dbReference>
<dbReference type="GO" id="GO:0043171">
    <property type="term" value="P:peptide catabolic process"/>
    <property type="evidence" value="ECO:0007669"/>
    <property type="project" value="TreeGrafter"/>
</dbReference>
<evidence type="ECO:0000259" key="16">
    <source>
        <dbReference type="Pfam" id="PF11838"/>
    </source>
</evidence>
<evidence type="ECO:0000256" key="13">
    <source>
        <dbReference type="ARBA" id="ARBA00023180"/>
    </source>
</evidence>
<evidence type="ECO:0000256" key="5">
    <source>
        <dbReference type="ARBA" id="ARBA00022622"/>
    </source>
</evidence>
<keyword evidence="13" id="KW-0325">Glycoprotein</keyword>
<dbReference type="GO" id="GO:0005737">
    <property type="term" value="C:cytoplasm"/>
    <property type="evidence" value="ECO:0007669"/>
    <property type="project" value="TreeGrafter"/>
</dbReference>
<sequence length="423" mass="49379">ESHLLRSKTNDSADDYQRTTVYISHEFGHQWFGNLVTPAWWDYIWIGESFAAYFQYHTADVVQPTWKLKEQFVIDVVQEAFRKEERYGAHPLNYKIQYSGQYPPFHIMYEKGSTIVRMMEHFLSPEVFRKGLNIYLTKNKYGAAYPSDLYNALQEAVDKANANHLLNNMPVNEIMETWDSTKGFPIVTVTRDYETGSVTITQKSKFDANTKWKIPINFVSSSDKNIDFSETTADLWLTEDSIVVNRNLSTDGWLLVNKQQTGYYRVNYDRENWERIIDFMTTDKFKSIHLLNRAQLLEDAFYFAYSGGLSWDIPLKLGDYIKQERDYIALAAFHNALDNYLLIHGEWYYESRKAKDSVVFQNHTLINTVDSDATEFDLHKAYVKSVLGDVIAHLGTSSRESDTHLDKLTRSKLIGYHYTYLSR</sequence>
<keyword evidence="7" id="KW-0479">Metal-binding</keyword>
<comment type="subcellular location">
    <subcellularLocation>
        <location evidence="2">Cell membrane</location>
        <topology evidence="2">Lipid-anchor</topology>
        <topology evidence="2">GPI-anchor</topology>
    </subcellularLocation>
</comment>
<dbReference type="InterPro" id="IPR027268">
    <property type="entry name" value="Peptidase_M4/M1_CTD_sf"/>
</dbReference>
<dbReference type="GO" id="GO:0005886">
    <property type="term" value="C:plasma membrane"/>
    <property type="evidence" value="ECO:0007669"/>
    <property type="project" value="UniProtKB-SubCell"/>
</dbReference>
<dbReference type="PANTHER" id="PTHR11533:SF294">
    <property type="entry name" value="THYROTROPIN-RELEASING HORMONE-DEGRADING ECTOENZYME"/>
    <property type="match status" value="1"/>
</dbReference>
<evidence type="ECO:0000259" key="15">
    <source>
        <dbReference type="Pfam" id="PF01433"/>
    </source>
</evidence>
<evidence type="ECO:0000256" key="10">
    <source>
        <dbReference type="ARBA" id="ARBA00022833"/>
    </source>
</evidence>
<dbReference type="PANTHER" id="PTHR11533">
    <property type="entry name" value="PROTEASE M1 ZINC METALLOPROTEASE"/>
    <property type="match status" value="1"/>
</dbReference>
<evidence type="ECO:0000313" key="18">
    <source>
        <dbReference type="Proteomes" id="UP000801492"/>
    </source>
</evidence>
<dbReference type="Gene3D" id="1.25.50.20">
    <property type="match status" value="1"/>
</dbReference>
<evidence type="ECO:0000256" key="6">
    <source>
        <dbReference type="ARBA" id="ARBA00022670"/>
    </source>
</evidence>
<comment type="cofactor">
    <cofactor evidence="1">
        <name>Zn(2+)</name>
        <dbReference type="ChEBI" id="CHEBI:29105"/>
    </cofactor>
</comment>
<protein>
    <recommendedName>
        <fullName evidence="19">Aminopeptidase N</fullName>
    </recommendedName>
</protein>
<dbReference type="GO" id="GO:0098552">
    <property type="term" value="C:side of membrane"/>
    <property type="evidence" value="ECO:0007669"/>
    <property type="project" value="UniProtKB-KW"/>
</dbReference>
<dbReference type="InterPro" id="IPR001930">
    <property type="entry name" value="Peptidase_M1"/>
</dbReference>
<keyword evidence="14" id="KW-0449">Lipoprotein</keyword>
<dbReference type="AlphaFoldDB" id="A0A8K0G9Y9"/>
<dbReference type="GO" id="GO:0005615">
    <property type="term" value="C:extracellular space"/>
    <property type="evidence" value="ECO:0007669"/>
    <property type="project" value="TreeGrafter"/>
</dbReference>
<dbReference type="EMBL" id="VTPC01004508">
    <property type="protein sequence ID" value="KAF2897045.1"/>
    <property type="molecule type" value="Genomic_DNA"/>
</dbReference>
<evidence type="ECO:0008006" key="19">
    <source>
        <dbReference type="Google" id="ProtNLM"/>
    </source>
</evidence>
<evidence type="ECO:0000256" key="3">
    <source>
        <dbReference type="ARBA" id="ARBA00010136"/>
    </source>
</evidence>
<comment type="similarity">
    <text evidence="3">Belongs to the peptidase M1 family.</text>
</comment>
<keyword evidence="9" id="KW-0378">Hydrolase</keyword>
<name>A0A8K0G9Y9_IGNLU</name>
<dbReference type="InterPro" id="IPR050344">
    <property type="entry name" value="Peptidase_M1_aminopeptidases"/>
</dbReference>
<dbReference type="Gene3D" id="1.10.390.10">
    <property type="entry name" value="Neutral Protease Domain 2"/>
    <property type="match status" value="1"/>
</dbReference>
<dbReference type="Pfam" id="PF01433">
    <property type="entry name" value="Peptidase_M1"/>
    <property type="match status" value="1"/>
</dbReference>
<dbReference type="Pfam" id="PF11838">
    <property type="entry name" value="ERAP1_C"/>
    <property type="match status" value="1"/>
</dbReference>
<evidence type="ECO:0000256" key="1">
    <source>
        <dbReference type="ARBA" id="ARBA00001947"/>
    </source>
</evidence>
<feature type="non-terminal residue" evidence="17">
    <location>
        <position position="1"/>
    </location>
</feature>
<feature type="domain" description="ERAP1-like C-terminal" evidence="16">
    <location>
        <begin position="253"/>
        <end position="415"/>
    </location>
</feature>
<evidence type="ECO:0000256" key="7">
    <source>
        <dbReference type="ARBA" id="ARBA00022723"/>
    </source>
</evidence>
<feature type="domain" description="Peptidase M1 membrane alanine aminopeptidase" evidence="15">
    <location>
        <begin position="2"/>
        <end position="178"/>
    </location>
</feature>
<dbReference type="GO" id="GO:0042277">
    <property type="term" value="F:peptide binding"/>
    <property type="evidence" value="ECO:0007669"/>
    <property type="project" value="TreeGrafter"/>
</dbReference>
<evidence type="ECO:0000256" key="11">
    <source>
        <dbReference type="ARBA" id="ARBA00023049"/>
    </source>
</evidence>
<keyword evidence="18" id="KW-1185">Reference proteome</keyword>
<organism evidence="17 18">
    <name type="scientific">Ignelater luminosus</name>
    <name type="common">Cucubano</name>
    <name type="synonym">Pyrophorus luminosus</name>
    <dbReference type="NCBI Taxonomy" id="2038154"/>
    <lineage>
        <taxon>Eukaryota</taxon>
        <taxon>Metazoa</taxon>
        <taxon>Ecdysozoa</taxon>
        <taxon>Arthropoda</taxon>
        <taxon>Hexapoda</taxon>
        <taxon>Insecta</taxon>
        <taxon>Pterygota</taxon>
        <taxon>Neoptera</taxon>
        <taxon>Endopterygota</taxon>
        <taxon>Coleoptera</taxon>
        <taxon>Polyphaga</taxon>
        <taxon>Elateriformia</taxon>
        <taxon>Elateroidea</taxon>
        <taxon>Elateridae</taxon>
        <taxon>Agrypninae</taxon>
        <taxon>Pyrophorini</taxon>
        <taxon>Ignelater</taxon>
    </lineage>
</organism>
<keyword evidence="12" id="KW-0472">Membrane</keyword>
<keyword evidence="4" id="KW-1003">Cell membrane</keyword>
<dbReference type="InterPro" id="IPR024571">
    <property type="entry name" value="ERAP1-like_C_dom"/>
</dbReference>
<keyword evidence="8" id="KW-0732">Signal</keyword>
<keyword evidence="5" id="KW-0336">GPI-anchor</keyword>
<dbReference type="GO" id="GO:0006508">
    <property type="term" value="P:proteolysis"/>
    <property type="evidence" value="ECO:0007669"/>
    <property type="project" value="UniProtKB-KW"/>
</dbReference>